<dbReference type="RefSeq" id="WP_390198205.1">
    <property type="nucleotide sequence ID" value="NZ_JBHSDV010000002.1"/>
</dbReference>
<proteinExistence type="predicted"/>
<keyword evidence="2" id="KW-1185">Reference proteome</keyword>
<sequence length="53" mass="6102">MDNLIKDNVIIAIEKQALATYLLALAQIEGNNRTHVHREMLLVIDELNKQFNL</sequence>
<dbReference type="Proteomes" id="UP001595880">
    <property type="component" value="Unassembled WGS sequence"/>
</dbReference>
<accession>A0ABV8VTG2</accession>
<evidence type="ECO:0000313" key="2">
    <source>
        <dbReference type="Proteomes" id="UP001595880"/>
    </source>
</evidence>
<evidence type="ECO:0008006" key="3">
    <source>
        <dbReference type="Google" id="ProtNLM"/>
    </source>
</evidence>
<reference evidence="2" key="1">
    <citation type="journal article" date="2019" name="Int. J. Syst. Evol. Microbiol.">
        <title>The Global Catalogue of Microorganisms (GCM) 10K type strain sequencing project: providing services to taxonomists for standard genome sequencing and annotation.</title>
        <authorList>
            <consortium name="The Broad Institute Genomics Platform"/>
            <consortium name="The Broad Institute Genome Sequencing Center for Infectious Disease"/>
            <person name="Wu L."/>
            <person name="Ma J."/>
        </authorList>
    </citation>
    <scope>NUCLEOTIDE SEQUENCE [LARGE SCALE GENOMIC DNA]</scope>
    <source>
        <strain evidence="2">KACC 14058</strain>
    </source>
</reference>
<dbReference type="EMBL" id="JBHSDV010000002">
    <property type="protein sequence ID" value="MFC4387752.1"/>
    <property type="molecule type" value="Genomic_DNA"/>
</dbReference>
<name>A0ABV8VTG2_9BACI</name>
<protein>
    <recommendedName>
        <fullName evidence="3">Spo0E like sporulation regulatory protein</fullName>
    </recommendedName>
</protein>
<comment type="caution">
    <text evidence="1">The sequence shown here is derived from an EMBL/GenBank/DDBJ whole genome shotgun (WGS) entry which is preliminary data.</text>
</comment>
<evidence type="ECO:0000313" key="1">
    <source>
        <dbReference type="EMBL" id="MFC4387752.1"/>
    </source>
</evidence>
<organism evidence="1 2">
    <name type="scientific">Gracilibacillus marinus</name>
    <dbReference type="NCBI Taxonomy" id="630535"/>
    <lineage>
        <taxon>Bacteria</taxon>
        <taxon>Bacillati</taxon>
        <taxon>Bacillota</taxon>
        <taxon>Bacilli</taxon>
        <taxon>Bacillales</taxon>
        <taxon>Bacillaceae</taxon>
        <taxon>Gracilibacillus</taxon>
    </lineage>
</organism>
<gene>
    <name evidence="1" type="ORF">ACFOZ1_07980</name>
</gene>